<dbReference type="InterPro" id="IPR052026">
    <property type="entry name" value="ExeA_AAA_ATPase_DNA-bind"/>
</dbReference>
<proteinExistence type="predicted"/>
<comment type="caution">
    <text evidence="2">The sequence shown here is derived from an EMBL/GenBank/DDBJ whole genome shotgun (WGS) entry which is preliminary data.</text>
</comment>
<name>A0A1Y5HVX8_OLEAN</name>
<dbReference type="PANTHER" id="PTHR35894:SF7">
    <property type="entry name" value="GENERAL SECRETION PATHWAY PROTEIN A-RELATED"/>
    <property type="match status" value="1"/>
</dbReference>
<dbReference type="SUPFAM" id="SSF52540">
    <property type="entry name" value="P-loop containing nucleoside triphosphate hydrolases"/>
    <property type="match status" value="1"/>
</dbReference>
<dbReference type="Gene3D" id="3.40.50.300">
    <property type="entry name" value="P-loop containing nucleotide triphosphate hydrolases"/>
    <property type="match status" value="1"/>
</dbReference>
<gene>
    <name evidence="2" type="ORF">A9R00_01935</name>
</gene>
<evidence type="ECO:0000313" key="3">
    <source>
        <dbReference type="Proteomes" id="UP000227088"/>
    </source>
</evidence>
<dbReference type="AlphaFoldDB" id="A0A1Y5HVX8"/>
<protein>
    <recommendedName>
        <fullName evidence="1">ORC1/DEAH AAA+ ATPase domain-containing protein</fullName>
    </recommendedName>
</protein>
<dbReference type="PANTHER" id="PTHR35894">
    <property type="entry name" value="GENERAL SECRETION PATHWAY PROTEIN A-RELATED"/>
    <property type="match status" value="1"/>
</dbReference>
<dbReference type="EMBL" id="MABE01000114">
    <property type="protein sequence ID" value="OUS41240.1"/>
    <property type="molecule type" value="Genomic_DNA"/>
</dbReference>
<organism evidence="2 3">
    <name type="scientific">Oleispira antarctica</name>
    <dbReference type="NCBI Taxonomy" id="188908"/>
    <lineage>
        <taxon>Bacteria</taxon>
        <taxon>Pseudomonadati</taxon>
        <taxon>Pseudomonadota</taxon>
        <taxon>Gammaproteobacteria</taxon>
        <taxon>Oceanospirillales</taxon>
        <taxon>Oceanospirillaceae</taxon>
        <taxon>Oleispira</taxon>
    </lineage>
</organism>
<reference evidence="3" key="1">
    <citation type="journal article" date="2017" name="Proc. Natl. Acad. Sci. U.S.A.">
        <title>Simulation of Deepwater Horizon oil plume reveals substrate specialization within a complex community of hydrocarbon degraders.</title>
        <authorList>
            <person name="Hu P."/>
            <person name="Dubinsky E.A."/>
            <person name="Probst A.J."/>
            <person name="Wang J."/>
            <person name="Sieber C.M.K."/>
            <person name="Tom L.M."/>
            <person name="Gardinali P."/>
            <person name="Banfield J.F."/>
            <person name="Atlas R.M."/>
            <person name="Andersen G.L."/>
        </authorList>
    </citation>
    <scope>NUCLEOTIDE SEQUENCE [LARGE SCALE GENOMIC DNA]</scope>
</reference>
<dbReference type="InterPro" id="IPR049945">
    <property type="entry name" value="AAA_22"/>
</dbReference>
<accession>A0A1Y5HVX8</accession>
<dbReference type="GO" id="GO:0016887">
    <property type="term" value="F:ATP hydrolysis activity"/>
    <property type="evidence" value="ECO:0007669"/>
    <property type="project" value="InterPro"/>
</dbReference>
<sequence length="194" mass="21741">MDTETITALDDEIQPEFDERLISVAPFAPPSLSTSQFKQLELLQHLSLYSELLILFSGEKGMGKTFIAQALIASREDPDQSLLVDADFSLSYLDILHRIAQYIDLAELDDVEALESQIVQHCAQLQEDDQGSFLLVIDQADQLSNQVLMHLNQLALIQPNALHVMLLATPILEQVLLDLPEPHAPLHTMQVEFL</sequence>
<dbReference type="Pfam" id="PF13401">
    <property type="entry name" value="AAA_22"/>
    <property type="match status" value="1"/>
</dbReference>
<dbReference type="Proteomes" id="UP000227088">
    <property type="component" value="Unassembled WGS sequence"/>
</dbReference>
<feature type="non-terminal residue" evidence="2">
    <location>
        <position position="194"/>
    </location>
</feature>
<feature type="domain" description="ORC1/DEAH AAA+ ATPase" evidence="1">
    <location>
        <begin position="51"/>
        <end position="176"/>
    </location>
</feature>
<evidence type="ECO:0000313" key="2">
    <source>
        <dbReference type="EMBL" id="OUS41240.1"/>
    </source>
</evidence>
<evidence type="ECO:0000259" key="1">
    <source>
        <dbReference type="Pfam" id="PF13401"/>
    </source>
</evidence>
<dbReference type="InterPro" id="IPR027417">
    <property type="entry name" value="P-loop_NTPase"/>
</dbReference>